<keyword evidence="2" id="KW-0067">ATP-binding</keyword>
<dbReference type="FunCoup" id="I7MIT2">
    <property type="interactions" value="291"/>
</dbReference>
<keyword evidence="1" id="KW-0547">Nucleotide-binding</keyword>
<dbReference type="STRING" id="312017.I7MIT2"/>
<evidence type="ECO:0000256" key="1">
    <source>
        <dbReference type="ARBA" id="ARBA00022741"/>
    </source>
</evidence>
<dbReference type="PANTHER" id="PTHR10695">
    <property type="entry name" value="DEPHOSPHO-COA KINASE-RELATED"/>
    <property type="match status" value="1"/>
</dbReference>
<keyword evidence="4" id="KW-0418">Kinase</keyword>
<dbReference type="InterPro" id="IPR001977">
    <property type="entry name" value="Depp_CoAkinase"/>
</dbReference>
<dbReference type="CDD" id="cd02022">
    <property type="entry name" value="DPCK"/>
    <property type="match status" value="1"/>
</dbReference>
<dbReference type="Proteomes" id="UP000009168">
    <property type="component" value="Unassembled WGS sequence"/>
</dbReference>
<organism evidence="4 5">
    <name type="scientific">Tetrahymena thermophila (strain SB210)</name>
    <dbReference type="NCBI Taxonomy" id="312017"/>
    <lineage>
        <taxon>Eukaryota</taxon>
        <taxon>Sar</taxon>
        <taxon>Alveolata</taxon>
        <taxon>Ciliophora</taxon>
        <taxon>Intramacronucleata</taxon>
        <taxon>Oligohymenophorea</taxon>
        <taxon>Hymenostomatida</taxon>
        <taxon>Tetrahymenina</taxon>
        <taxon>Tetrahymenidae</taxon>
        <taxon>Tetrahymena</taxon>
    </lineage>
</organism>
<dbReference type="PANTHER" id="PTHR10695:SF46">
    <property type="entry name" value="BIFUNCTIONAL COENZYME A SYNTHASE-RELATED"/>
    <property type="match status" value="1"/>
</dbReference>
<dbReference type="eggNOG" id="KOG3220">
    <property type="taxonomic scope" value="Eukaryota"/>
</dbReference>
<evidence type="ECO:0000313" key="4">
    <source>
        <dbReference type="EMBL" id="EAR94236.3"/>
    </source>
</evidence>
<keyword evidence="3" id="KW-1133">Transmembrane helix</keyword>
<dbReference type="Pfam" id="PF01121">
    <property type="entry name" value="CoaE"/>
    <property type="match status" value="1"/>
</dbReference>
<dbReference type="AlphaFoldDB" id="I7MIT2"/>
<keyword evidence="3" id="KW-0812">Transmembrane</keyword>
<evidence type="ECO:0000313" key="5">
    <source>
        <dbReference type="Proteomes" id="UP000009168"/>
    </source>
</evidence>
<keyword evidence="5" id="KW-1185">Reference proteome</keyword>
<dbReference type="OrthoDB" id="247245at2759"/>
<dbReference type="GO" id="GO:0015937">
    <property type="term" value="P:coenzyme A biosynthetic process"/>
    <property type="evidence" value="ECO:0007669"/>
    <property type="project" value="InterPro"/>
</dbReference>
<keyword evidence="4" id="KW-0808">Transferase</keyword>
<accession>I7MIT2</accession>
<evidence type="ECO:0000256" key="3">
    <source>
        <dbReference type="SAM" id="Phobius"/>
    </source>
</evidence>
<dbReference type="InParanoid" id="I7MIT2"/>
<feature type="transmembrane region" description="Helical" evidence="3">
    <location>
        <begin position="44"/>
        <end position="62"/>
    </location>
</feature>
<name>I7MIT2_TETTS</name>
<feature type="transmembrane region" description="Helical" evidence="3">
    <location>
        <begin position="12"/>
        <end position="32"/>
    </location>
</feature>
<gene>
    <name evidence="4" type="ORF">TTHERM_00523030</name>
</gene>
<evidence type="ECO:0000256" key="2">
    <source>
        <dbReference type="ARBA" id="ARBA00022840"/>
    </source>
</evidence>
<dbReference type="InterPro" id="IPR027417">
    <property type="entry name" value="P-loop_NTPase"/>
</dbReference>
<dbReference type="PROSITE" id="PS51219">
    <property type="entry name" value="DPCK"/>
    <property type="match status" value="1"/>
</dbReference>
<dbReference type="SUPFAM" id="SSF52540">
    <property type="entry name" value="P-loop containing nucleoside triphosphate hydrolases"/>
    <property type="match status" value="1"/>
</dbReference>
<protein>
    <submittedName>
        <fullName evidence="4">Dephospho-CoA kinase</fullName>
    </submittedName>
</protein>
<dbReference type="GeneID" id="7839433"/>
<sequence length="289" mass="33595">MTETTLLDYVELAVYPIYLICSSLISFLVIFNQRKIKKRFKIDLMITFMIIYISNFFITYFNFQLLNMYIRVGLPMSVIFLSIYIQSKITIIGLTGGIACGKSAVGNYFKDFLKLSIIDCDILSRRVVEVGKPAYNKLKERYGNKILQENGEIDRAELGKLVFNNPAIRKHVTQTTGWYIMLEILKEIYQIGFVKKENVMLLDAPILYETKYLEYICHPIIVVFLSQEQLQIERLVKRDKISEEEALKKIKSQMPISKKIEKADITICNDGTIEDMKKQVNRILPQLVQ</sequence>
<dbReference type="NCBIfam" id="TIGR00152">
    <property type="entry name" value="dephospho-CoA kinase"/>
    <property type="match status" value="1"/>
</dbReference>
<dbReference type="GO" id="GO:0005524">
    <property type="term" value="F:ATP binding"/>
    <property type="evidence" value="ECO:0007669"/>
    <property type="project" value="UniProtKB-KW"/>
</dbReference>
<dbReference type="KEGG" id="tet:TTHERM_00523030"/>
<dbReference type="Gene3D" id="3.40.50.300">
    <property type="entry name" value="P-loop containing nucleotide triphosphate hydrolases"/>
    <property type="match status" value="1"/>
</dbReference>
<proteinExistence type="inferred from homology"/>
<keyword evidence="3" id="KW-0472">Membrane</keyword>
<dbReference type="HAMAP" id="MF_00376">
    <property type="entry name" value="Dephospho_CoA_kinase"/>
    <property type="match status" value="1"/>
</dbReference>
<dbReference type="GO" id="GO:0004140">
    <property type="term" value="F:dephospho-CoA kinase activity"/>
    <property type="evidence" value="ECO:0007669"/>
    <property type="project" value="InterPro"/>
</dbReference>
<dbReference type="EMBL" id="GG662717">
    <property type="protein sequence ID" value="EAR94236.3"/>
    <property type="molecule type" value="Genomic_DNA"/>
</dbReference>
<reference evidence="5" key="1">
    <citation type="journal article" date="2006" name="PLoS Biol.">
        <title>Macronuclear genome sequence of the ciliate Tetrahymena thermophila, a model eukaryote.</title>
        <authorList>
            <person name="Eisen J.A."/>
            <person name="Coyne R.S."/>
            <person name="Wu M."/>
            <person name="Wu D."/>
            <person name="Thiagarajan M."/>
            <person name="Wortman J.R."/>
            <person name="Badger J.H."/>
            <person name="Ren Q."/>
            <person name="Amedeo P."/>
            <person name="Jones K.M."/>
            <person name="Tallon L.J."/>
            <person name="Delcher A.L."/>
            <person name="Salzberg S.L."/>
            <person name="Silva J.C."/>
            <person name="Haas B.J."/>
            <person name="Majoros W.H."/>
            <person name="Farzad M."/>
            <person name="Carlton J.M."/>
            <person name="Smith R.K. Jr."/>
            <person name="Garg J."/>
            <person name="Pearlman R.E."/>
            <person name="Karrer K.M."/>
            <person name="Sun L."/>
            <person name="Manning G."/>
            <person name="Elde N.C."/>
            <person name="Turkewitz A.P."/>
            <person name="Asai D.J."/>
            <person name="Wilkes D.E."/>
            <person name="Wang Y."/>
            <person name="Cai H."/>
            <person name="Collins K."/>
            <person name="Stewart B.A."/>
            <person name="Lee S.R."/>
            <person name="Wilamowska K."/>
            <person name="Weinberg Z."/>
            <person name="Ruzzo W.L."/>
            <person name="Wloga D."/>
            <person name="Gaertig J."/>
            <person name="Frankel J."/>
            <person name="Tsao C.-C."/>
            <person name="Gorovsky M.A."/>
            <person name="Keeling P.J."/>
            <person name="Waller R.F."/>
            <person name="Patron N.J."/>
            <person name="Cherry J.M."/>
            <person name="Stover N.A."/>
            <person name="Krieger C.J."/>
            <person name="del Toro C."/>
            <person name="Ryder H.F."/>
            <person name="Williamson S.C."/>
            <person name="Barbeau R.A."/>
            <person name="Hamilton E.P."/>
            <person name="Orias E."/>
        </authorList>
    </citation>
    <scope>NUCLEOTIDE SEQUENCE [LARGE SCALE GENOMIC DNA]</scope>
    <source>
        <strain evidence="5">SB210</strain>
    </source>
</reference>
<dbReference type="RefSeq" id="XP_001014481.3">
    <property type="nucleotide sequence ID" value="XM_001014481.3"/>
</dbReference>